<dbReference type="SUPFAM" id="SSF88723">
    <property type="entry name" value="PIN domain-like"/>
    <property type="match status" value="1"/>
</dbReference>
<dbReference type="Proteomes" id="UP000318939">
    <property type="component" value="Plasmid unnamed2"/>
</dbReference>
<accession>A0ABY8ITZ3</accession>
<name>A0ABY8ITZ3_9HYPH</name>
<keyword evidence="3" id="KW-1185">Reference proteome</keyword>
<reference evidence="2" key="1">
    <citation type="journal article" date="2019" name="Phytopathology">
        <title>A Novel Group of Rhizobium tumorigenes-Like Agrobacteria Associated with Crown Gall Disease of Rhododendron and Blueberry.</title>
        <authorList>
            <person name="Kuzmanovic N."/>
            <person name="Behrens P."/>
            <person name="Idczak E."/>
            <person name="Wagner S."/>
            <person name="Gotz M."/>
            <person name="Sproer C."/>
            <person name="Bunk B."/>
            <person name="Overmann J."/>
            <person name="Smalla K."/>
        </authorList>
    </citation>
    <scope>NUCLEOTIDE SEQUENCE</scope>
    <source>
        <strain evidence="2">Rho-6.2</strain>
    </source>
</reference>
<geneLocation type="plasmid" evidence="2 3">
    <name>unnamed2</name>
</geneLocation>
<dbReference type="Pfam" id="PF01850">
    <property type="entry name" value="PIN"/>
    <property type="match status" value="1"/>
</dbReference>
<dbReference type="RefSeq" id="WP_142829305.1">
    <property type="nucleotide sequence ID" value="NZ_CP117270.1"/>
</dbReference>
<proteinExistence type="predicted"/>
<organism evidence="2 3">
    <name type="scientific">Rhizobium rhododendri</name>
    <dbReference type="NCBI Taxonomy" id="2506430"/>
    <lineage>
        <taxon>Bacteria</taxon>
        <taxon>Pseudomonadati</taxon>
        <taxon>Pseudomonadota</taxon>
        <taxon>Alphaproteobacteria</taxon>
        <taxon>Hyphomicrobiales</taxon>
        <taxon>Rhizobiaceae</taxon>
        <taxon>Rhizobium/Agrobacterium group</taxon>
        <taxon>Rhizobium</taxon>
    </lineage>
</organism>
<evidence type="ECO:0000259" key="1">
    <source>
        <dbReference type="Pfam" id="PF01850"/>
    </source>
</evidence>
<dbReference type="InterPro" id="IPR029060">
    <property type="entry name" value="PIN-like_dom_sf"/>
</dbReference>
<dbReference type="EMBL" id="CP117270">
    <property type="protein sequence ID" value="WFS26557.1"/>
    <property type="molecule type" value="Genomic_DNA"/>
</dbReference>
<reference evidence="2" key="2">
    <citation type="journal article" date="2023" name="MicrobiologyOpen">
        <title>Genomics of the tumorigenes clade of the family Rhizobiaceae and description of Rhizobium rhododendri sp. nov.</title>
        <authorList>
            <person name="Kuzmanovic N."/>
            <person name="diCenzo G.C."/>
            <person name="Bunk B."/>
            <person name="Sproeer C."/>
            <person name="Fruehling A."/>
            <person name="Neumann-Schaal M."/>
            <person name="Overmann J."/>
            <person name="Smalla K."/>
        </authorList>
    </citation>
    <scope>NUCLEOTIDE SEQUENCE</scope>
    <source>
        <strain evidence="2">Rho-6.2</strain>
        <plasmid evidence="2">unnamed2</plasmid>
    </source>
</reference>
<gene>
    <name evidence="2" type="ORF">PR018_28175</name>
</gene>
<evidence type="ECO:0000313" key="3">
    <source>
        <dbReference type="Proteomes" id="UP000318939"/>
    </source>
</evidence>
<dbReference type="InterPro" id="IPR002716">
    <property type="entry name" value="PIN_dom"/>
</dbReference>
<evidence type="ECO:0000313" key="2">
    <source>
        <dbReference type="EMBL" id="WFS26557.1"/>
    </source>
</evidence>
<sequence length="135" mass="14440">MFIDGSVLLAMMTDEEAAREFARRMQASTVRLTSPMTVARTTLALVAELEIPVDEASEAVATFLQLMNIQSVAVPPRAASLAVEAYSNFGKNDNFGKGGAGLSLDDCLTYACAKYYRQPLLFSGNGFAATDMEAA</sequence>
<feature type="domain" description="PIN" evidence="1">
    <location>
        <begin position="1"/>
        <end position="130"/>
    </location>
</feature>
<dbReference type="Gene3D" id="3.40.50.1010">
    <property type="entry name" value="5'-nuclease"/>
    <property type="match status" value="1"/>
</dbReference>
<keyword evidence="2" id="KW-0614">Plasmid</keyword>
<protein>
    <submittedName>
        <fullName evidence="2">Type II toxin-antitoxin system VapC family toxin</fullName>
    </submittedName>
</protein>
<dbReference type="CDD" id="cd09871">
    <property type="entry name" value="PIN_MtVapC28-VapC30-like"/>
    <property type="match status" value="1"/>
</dbReference>